<evidence type="ECO:0000256" key="1">
    <source>
        <dbReference type="ARBA" id="ARBA00023002"/>
    </source>
</evidence>
<dbReference type="Gene3D" id="3.30.360.10">
    <property type="entry name" value="Dihydrodipicolinate Reductase, domain 2"/>
    <property type="match status" value="1"/>
</dbReference>
<keyword evidence="5" id="KW-1185">Reference proteome</keyword>
<protein>
    <submittedName>
        <fullName evidence="4">Oxidoreductase</fullName>
    </submittedName>
</protein>
<evidence type="ECO:0000259" key="2">
    <source>
        <dbReference type="Pfam" id="PF01408"/>
    </source>
</evidence>
<dbReference type="OrthoDB" id="9768836at2"/>
<sequence>MTRFAAIGLDHRHVYDMTAGLLAAGAACAGHDPETTDPRVLVGFRKRFPDVPAIERERLLDDPSIDFVVLAAVPRDRAALAIEAMRRGKDVMVDKPGVTTADQLAAVEAAVRETGRIWSICLGRLTSPAVQAALAVVRSGEIGRLVSLTSLAPHRLNRALRPAWFFERAAYGGIINDIGTHSIDQFLAFAEAKGAMMDATILSSTIGAFGTEPPGFEDFAAITLRSDTMLGSIRLDWFTPDGMPDWGDGRLFLVGTDGTLELRKNLDIEGRAGGEHMFVANRQRTRYQDCSGVPVTYYRDFLDDVRDRAGRVSEDGRAFSVCRLALRCQQEATRFAPVRRP</sequence>
<dbReference type="PANTHER" id="PTHR43818:SF11">
    <property type="entry name" value="BCDNA.GH03377"/>
    <property type="match status" value="1"/>
</dbReference>
<dbReference type="InterPro" id="IPR000683">
    <property type="entry name" value="Gfo/Idh/MocA-like_OxRdtase_N"/>
</dbReference>
<name>A0A2S6MWP2_RHOGL</name>
<dbReference type="EMBL" id="NHRY01000266">
    <property type="protein sequence ID" value="PPQ26782.1"/>
    <property type="molecule type" value="Genomic_DNA"/>
</dbReference>
<feature type="domain" description="GFO/IDH/MocA-like oxidoreductase" evidence="3">
    <location>
        <begin position="130"/>
        <end position="261"/>
    </location>
</feature>
<dbReference type="GO" id="GO:0000166">
    <property type="term" value="F:nucleotide binding"/>
    <property type="evidence" value="ECO:0007669"/>
    <property type="project" value="InterPro"/>
</dbReference>
<dbReference type="PROSITE" id="PS51257">
    <property type="entry name" value="PROKAR_LIPOPROTEIN"/>
    <property type="match status" value="1"/>
</dbReference>
<dbReference type="Gene3D" id="3.40.50.720">
    <property type="entry name" value="NAD(P)-binding Rossmann-like Domain"/>
    <property type="match status" value="1"/>
</dbReference>
<accession>A0A2S6MWP2</accession>
<proteinExistence type="predicted"/>
<dbReference type="AlphaFoldDB" id="A0A2S6MWP2"/>
<dbReference type="SUPFAM" id="SSF51735">
    <property type="entry name" value="NAD(P)-binding Rossmann-fold domains"/>
    <property type="match status" value="1"/>
</dbReference>
<dbReference type="Pfam" id="PF22725">
    <property type="entry name" value="GFO_IDH_MocA_C3"/>
    <property type="match status" value="1"/>
</dbReference>
<dbReference type="Pfam" id="PF01408">
    <property type="entry name" value="GFO_IDH_MocA"/>
    <property type="match status" value="1"/>
</dbReference>
<dbReference type="Proteomes" id="UP000239724">
    <property type="component" value="Unassembled WGS sequence"/>
</dbReference>
<dbReference type="RefSeq" id="WP_104522329.1">
    <property type="nucleotide sequence ID" value="NZ_NHRY01000266.1"/>
</dbReference>
<gene>
    <name evidence="4" type="ORF">CCS01_29050</name>
</gene>
<keyword evidence="1" id="KW-0560">Oxidoreductase</keyword>
<reference evidence="4 5" key="1">
    <citation type="journal article" date="2018" name="Arch. Microbiol.">
        <title>New insights into the metabolic potential of the phototrophic purple bacterium Rhodopila globiformis DSM 161(T) from its draft genome sequence and evidence for a vanadium-dependent nitrogenase.</title>
        <authorList>
            <person name="Imhoff J.F."/>
            <person name="Rahn T."/>
            <person name="Kunzel S."/>
            <person name="Neulinger S.C."/>
        </authorList>
    </citation>
    <scope>NUCLEOTIDE SEQUENCE [LARGE SCALE GENOMIC DNA]</scope>
    <source>
        <strain evidence="4 5">DSM 161</strain>
    </source>
</reference>
<dbReference type="GO" id="GO:0016491">
    <property type="term" value="F:oxidoreductase activity"/>
    <property type="evidence" value="ECO:0007669"/>
    <property type="project" value="UniProtKB-KW"/>
</dbReference>
<dbReference type="InterPro" id="IPR050463">
    <property type="entry name" value="Gfo/Idh/MocA_oxidrdct_glycsds"/>
</dbReference>
<dbReference type="PANTHER" id="PTHR43818">
    <property type="entry name" value="BCDNA.GH03377"/>
    <property type="match status" value="1"/>
</dbReference>
<organism evidence="4 5">
    <name type="scientific">Rhodopila globiformis</name>
    <name type="common">Rhodopseudomonas globiformis</name>
    <dbReference type="NCBI Taxonomy" id="1071"/>
    <lineage>
        <taxon>Bacteria</taxon>
        <taxon>Pseudomonadati</taxon>
        <taxon>Pseudomonadota</taxon>
        <taxon>Alphaproteobacteria</taxon>
        <taxon>Acetobacterales</taxon>
        <taxon>Acetobacteraceae</taxon>
        <taxon>Rhodopila</taxon>
    </lineage>
</organism>
<evidence type="ECO:0000259" key="3">
    <source>
        <dbReference type="Pfam" id="PF22725"/>
    </source>
</evidence>
<comment type="caution">
    <text evidence="4">The sequence shown here is derived from an EMBL/GenBank/DDBJ whole genome shotgun (WGS) entry which is preliminary data.</text>
</comment>
<evidence type="ECO:0000313" key="5">
    <source>
        <dbReference type="Proteomes" id="UP000239724"/>
    </source>
</evidence>
<feature type="domain" description="Gfo/Idh/MocA-like oxidoreductase N-terminal" evidence="2">
    <location>
        <begin position="57"/>
        <end position="118"/>
    </location>
</feature>
<dbReference type="InterPro" id="IPR036291">
    <property type="entry name" value="NAD(P)-bd_dom_sf"/>
</dbReference>
<dbReference type="InterPro" id="IPR055170">
    <property type="entry name" value="GFO_IDH_MocA-like_dom"/>
</dbReference>
<evidence type="ECO:0000313" key="4">
    <source>
        <dbReference type="EMBL" id="PPQ26782.1"/>
    </source>
</evidence>
<dbReference type="SUPFAM" id="SSF55347">
    <property type="entry name" value="Glyceraldehyde-3-phosphate dehydrogenase-like, C-terminal domain"/>
    <property type="match status" value="1"/>
</dbReference>